<dbReference type="AlphaFoldDB" id="A0ABD6ATY6"/>
<evidence type="ECO:0000313" key="1">
    <source>
        <dbReference type="EMBL" id="MFD1513013.1"/>
    </source>
</evidence>
<name>A0ABD6ATY6_9EURY</name>
<organism evidence="1 2">
    <name type="scientific">Halomarina rubra</name>
    <dbReference type="NCBI Taxonomy" id="2071873"/>
    <lineage>
        <taxon>Archaea</taxon>
        <taxon>Methanobacteriati</taxon>
        <taxon>Methanobacteriota</taxon>
        <taxon>Stenosarchaea group</taxon>
        <taxon>Halobacteria</taxon>
        <taxon>Halobacteriales</taxon>
        <taxon>Natronomonadaceae</taxon>
        <taxon>Halomarina</taxon>
    </lineage>
</organism>
<accession>A0ABD6ATY6</accession>
<sequence length="100" mass="10681">MNSPHIVAYDDASYAADEAVTAARSGDFDRADDRVRAAFAAVRASPYHTQVETVHTLGVDAVDVLAAEDATRDSVLPTLEAFRAAVELCHVRVHADARSA</sequence>
<gene>
    <name evidence="1" type="ORF">ACFSBT_06935</name>
</gene>
<evidence type="ECO:0000313" key="2">
    <source>
        <dbReference type="Proteomes" id="UP001597187"/>
    </source>
</evidence>
<dbReference type="Proteomes" id="UP001597187">
    <property type="component" value="Unassembled WGS sequence"/>
</dbReference>
<comment type="caution">
    <text evidence="1">The sequence shown here is derived from an EMBL/GenBank/DDBJ whole genome shotgun (WGS) entry which is preliminary data.</text>
</comment>
<keyword evidence="2" id="KW-1185">Reference proteome</keyword>
<dbReference type="EMBL" id="JBHUDC010000003">
    <property type="protein sequence ID" value="MFD1513013.1"/>
    <property type="molecule type" value="Genomic_DNA"/>
</dbReference>
<reference evidence="1 2" key="1">
    <citation type="journal article" date="2019" name="Int. J. Syst. Evol. Microbiol.">
        <title>The Global Catalogue of Microorganisms (GCM) 10K type strain sequencing project: providing services to taxonomists for standard genome sequencing and annotation.</title>
        <authorList>
            <consortium name="The Broad Institute Genomics Platform"/>
            <consortium name="The Broad Institute Genome Sequencing Center for Infectious Disease"/>
            <person name="Wu L."/>
            <person name="Ma J."/>
        </authorList>
    </citation>
    <scope>NUCLEOTIDE SEQUENCE [LARGE SCALE GENOMIC DNA]</scope>
    <source>
        <strain evidence="1 2">CGMCC 1.12563</strain>
    </source>
</reference>
<proteinExistence type="predicted"/>
<protein>
    <submittedName>
        <fullName evidence="1">Uncharacterized protein</fullName>
    </submittedName>
</protein>
<dbReference type="RefSeq" id="WP_250872985.1">
    <property type="nucleotide sequence ID" value="NZ_JALXFV010000003.1"/>
</dbReference>